<dbReference type="PANTHER" id="PTHR11909">
    <property type="entry name" value="CASEIN KINASE-RELATED"/>
    <property type="match status" value="1"/>
</dbReference>
<sequence>MTDKDINVNEVVPDFDINEECYIVEKESNEIYSIQSLVKVGRFDLCYSGIRKKTKKEICMKPLSVNGHLMIKEIMSFFKSEPEKCKVFLSIIDIVIADSIRTNFVVLDGTFINLAEVFNMKDQEIVDREHVFLKHSLRAIKFLHKNGFIHGNLSITSFWLKFNPKKEAISIHHYKYIEEILLADLEYCIKIKDNADNSEIKKISEQRMLSKPKSYKYCALGLHKGEKMCMKFDFESIYYILVELYEKKLPWDKFCDDETLIRREKERMRSPTYDFFRNIPEHLAEIICFIDKKSPDKVPDTEDIK</sequence>
<proteinExistence type="predicted"/>
<dbReference type="Gene3D" id="1.10.510.10">
    <property type="entry name" value="Transferase(Phosphotransferase) domain 1"/>
    <property type="match status" value="1"/>
</dbReference>
<dbReference type="GO" id="GO:0005524">
    <property type="term" value="F:ATP binding"/>
    <property type="evidence" value="ECO:0007669"/>
    <property type="project" value="InterPro"/>
</dbReference>
<keyword evidence="2" id="KW-1185">Reference proteome</keyword>
<dbReference type="Proteomes" id="UP000046392">
    <property type="component" value="Unplaced"/>
</dbReference>
<dbReference type="WBParaSite" id="SPAL_0001562000.1">
    <property type="protein sequence ID" value="SPAL_0001562000.1"/>
    <property type="gene ID" value="SPAL_0001562000"/>
</dbReference>
<evidence type="ECO:0000259" key="1">
    <source>
        <dbReference type="PROSITE" id="PS50011"/>
    </source>
</evidence>
<dbReference type="InterPro" id="IPR011009">
    <property type="entry name" value="Kinase-like_dom_sf"/>
</dbReference>
<dbReference type="AlphaFoldDB" id="A0A0N5CCL8"/>
<reference evidence="3" key="1">
    <citation type="submission" date="2017-02" db="UniProtKB">
        <authorList>
            <consortium name="WormBaseParasite"/>
        </authorList>
    </citation>
    <scope>IDENTIFICATION</scope>
</reference>
<name>A0A0N5CCL8_STREA</name>
<evidence type="ECO:0000313" key="3">
    <source>
        <dbReference type="WBParaSite" id="SPAL_0001562000.1"/>
    </source>
</evidence>
<feature type="domain" description="Protein kinase" evidence="1">
    <location>
        <begin position="32"/>
        <end position="305"/>
    </location>
</feature>
<dbReference type="InterPro" id="IPR050235">
    <property type="entry name" value="CK1_Ser-Thr_kinase"/>
</dbReference>
<protein>
    <submittedName>
        <fullName evidence="3">Protein kinase domain-containing protein</fullName>
    </submittedName>
</protein>
<evidence type="ECO:0000313" key="2">
    <source>
        <dbReference type="Proteomes" id="UP000046392"/>
    </source>
</evidence>
<dbReference type="PROSITE" id="PS50011">
    <property type="entry name" value="PROTEIN_KINASE_DOM"/>
    <property type="match status" value="1"/>
</dbReference>
<accession>A0A0N5CCL8</accession>
<dbReference type="STRING" id="174720.A0A0N5CCL8"/>
<organism evidence="2 3">
    <name type="scientific">Strongyloides papillosus</name>
    <name type="common">Intestinal threadworm</name>
    <dbReference type="NCBI Taxonomy" id="174720"/>
    <lineage>
        <taxon>Eukaryota</taxon>
        <taxon>Metazoa</taxon>
        <taxon>Ecdysozoa</taxon>
        <taxon>Nematoda</taxon>
        <taxon>Chromadorea</taxon>
        <taxon>Rhabditida</taxon>
        <taxon>Tylenchina</taxon>
        <taxon>Panagrolaimomorpha</taxon>
        <taxon>Strongyloidoidea</taxon>
        <taxon>Strongyloididae</taxon>
        <taxon>Strongyloides</taxon>
    </lineage>
</organism>
<dbReference type="InterPro" id="IPR000719">
    <property type="entry name" value="Prot_kinase_dom"/>
</dbReference>
<dbReference type="SUPFAM" id="SSF56112">
    <property type="entry name" value="Protein kinase-like (PK-like)"/>
    <property type="match status" value="1"/>
</dbReference>
<dbReference type="GO" id="GO:0004672">
    <property type="term" value="F:protein kinase activity"/>
    <property type="evidence" value="ECO:0007669"/>
    <property type="project" value="InterPro"/>
</dbReference>